<evidence type="ECO:0000313" key="3">
    <source>
        <dbReference type="Proteomes" id="UP000887577"/>
    </source>
</evidence>
<dbReference type="Proteomes" id="UP000887577">
    <property type="component" value="Unplaced"/>
</dbReference>
<sequence>MSSSLEQLHKNLITEFSKDSKNMGAIEKLLGDIKSNLVDEVIGKLSPAASSTIHRDFFEISALFAILKKDLVGFETSIVNVQSFYTSHVNDSTNKYLMIGLHLMFLLVKDKLSEFHMLIEQIDQHLQQTNPYIVTPVKLEQYLMEGAYNKVVLNEKTIPTPYYAMFIRILTDTVRGDIAVCIEKSYKRILIKDAIQMLLYDNTEEALAFADKRGWKREKDMFSFDAFQASNEGPPRAHLDTDRIAKQAIFYAKQLEMIMPINLEDKATVVTAAILEGDITVGSYTVVHPHAVIKSGDGKIIIGKNNIIEEGVIIENKGPAGSVMIIGDDNIFKVRSTIYAKQIGSNNVFGVKSVIGEGTIITNLCSICPYGEYYIQYEPLRENTVIYNGDLDQRTSSETATSNQLHAEVLRKLLLNFHRGYAVKSK</sequence>
<dbReference type="InterPro" id="IPR006746">
    <property type="entry name" value="26S_Psome_Rpn12"/>
</dbReference>
<dbReference type="InterPro" id="IPR011004">
    <property type="entry name" value="Trimer_LpxA-like_sf"/>
</dbReference>
<evidence type="ECO:0000259" key="2">
    <source>
        <dbReference type="Pfam" id="PF10075"/>
    </source>
</evidence>
<dbReference type="Gene3D" id="2.160.10.10">
    <property type="entry name" value="Hexapeptide repeat proteins"/>
    <property type="match status" value="1"/>
</dbReference>
<dbReference type="AlphaFoldDB" id="A0A914YPR7"/>
<reference evidence="4" key="1">
    <citation type="submission" date="2022-11" db="UniProtKB">
        <authorList>
            <consortium name="WormBaseParasite"/>
        </authorList>
    </citation>
    <scope>IDENTIFICATION</scope>
</reference>
<accession>A0A914YPR7</accession>
<dbReference type="GO" id="GO:0005634">
    <property type="term" value="C:nucleus"/>
    <property type="evidence" value="ECO:0007669"/>
    <property type="project" value="TreeGrafter"/>
</dbReference>
<keyword evidence="1" id="KW-0647">Proteasome</keyword>
<proteinExistence type="predicted"/>
<keyword evidence="3" id="KW-1185">Reference proteome</keyword>
<name>A0A914YPR7_9BILA</name>
<dbReference type="GO" id="GO:0005829">
    <property type="term" value="C:cytosol"/>
    <property type="evidence" value="ECO:0007669"/>
    <property type="project" value="TreeGrafter"/>
</dbReference>
<evidence type="ECO:0000256" key="1">
    <source>
        <dbReference type="ARBA" id="ARBA00022942"/>
    </source>
</evidence>
<dbReference type="Pfam" id="PF10075">
    <property type="entry name" value="CSN8_PSD8_EIF3K"/>
    <property type="match status" value="1"/>
</dbReference>
<dbReference type="GO" id="GO:0043161">
    <property type="term" value="P:proteasome-mediated ubiquitin-dependent protein catabolic process"/>
    <property type="evidence" value="ECO:0007669"/>
    <property type="project" value="TreeGrafter"/>
</dbReference>
<dbReference type="InterPro" id="IPR033464">
    <property type="entry name" value="CSN8_PSD8_EIF3K"/>
</dbReference>
<dbReference type="WBParaSite" id="PSU_v2.g2814.t1">
    <property type="protein sequence ID" value="PSU_v2.g2814.t1"/>
    <property type="gene ID" value="PSU_v2.g2814"/>
</dbReference>
<dbReference type="SUPFAM" id="SSF51161">
    <property type="entry name" value="Trimeric LpxA-like enzymes"/>
    <property type="match status" value="1"/>
</dbReference>
<organism evidence="3 4">
    <name type="scientific">Panagrolaimus superbus</name>
    <dbReference type="NCBI Taxonomy" id="310955"/>
    <lineage>
        <taxon>Eukaryota</taxon>
        <taxon>Metazoa</taxon>
        <taxon>Ecdysozoa</taxon>
        <taxon>Nematoda</taxon>
        <taxon>Chromadorea</taxon>
        <taxon>Rhabditida</taxon>
        <taxon>Tylenchina</taxon>
        <taxon>Panagrolaimomorpha</taxon>
        <taxon>Panagrolaimoidea</taxon>
        <taxon>Panagrolaimidae</taxon>
        <taxon>Panagrolaimus</taxon>
    </lineage>
</organism>
<dbReference type="GO" id="GO:0008541">
    <property type="term" value="C:proteasome regulatory particle, lid subcomplex"/>
    <property type="evidence" value="ECO:0007669"/>
    <property type="project" value="TreeGrafter"/>
</dbReference>
<feature type="domain" description="CSN8/PSMD8/EIF3K" evidence="2">
    <location>
        <begin position="94"/>
        <end position="229"/>
    </location>
</feature>
<dbReference type="PANTHER" id="PTHR12387">
    <property type="entry name" value="26S PROTEASOME NON-ATPASE REGULATORY SUBUNIT 8"/>
    <property type="match status" value="1"/>
</dbReference>
<evidence type="ECO:0000313" key="4">
    <source>
        <dbReference type="WBParaSite" id="PSU_v2.g2814.t1"/>
    </source>
</evidence>
<dbReference type="Gene3D" id="1.25.40.990">
    <property type="match status" value="1"/>
</dbReference>
<protein>
    <submittedName>
        <fullName evidence="4">CSN8/PSMD8/EIF3K domain-containing protein</fullName>
    </submittedName>
</protein>
<dbReference type="PANTHER" id="PTHR12387:SF0">
    <property type="entry name" value="26S PROTEASOME NON-ATPASE REGULATORY SUBUNIT 8"/>
    <property type="match status" value="1"/>
</dbReference>